<organism evidence="1 2">
    <name type="scientific">Caerostris extrusa</name>
    <name type="common">Bark spider</name>
    <name type="synonym">Caerostris bankana</name>
    <dbReference type="NCBI Taxonomy" id="172846"/>
    <lineage>
        <taxon>Eukaryota</taxon>
        <taxon>Metazoa</taxon>
        <taxon>Ecdysozoa</taxon>
        <taxon>Arthropoda</taxon>
        <taxon>Chelicerata</taxon>
        <taxon>Arachnida</taxon>
        <taxon>Araneae</taxon>
        <taxon>Araneomorphae</taxon>
        <taxon>Entelegynae</taxon>
        <taxon>Araneoidea</taxon>
        <taxon>Araneidae</taxon>
        <taxon>Caerostris</taxon>
    </lineage>
</organism>
<dbReference type="Proteomes" id="UP001054945">
    <property type="component" value="Unassembled WGS sequence"/>
</dbReference>
<gene>
    <name evidence="1" type="ORF">CEXT_34161</name>
</gene>
<name>A0AAV4PJP4_CAEEX</name>
<reference evidence="1 2" key="1">
    <citation type="submission" date="2021-06" db="EMBL/GenBank/DDBJ databases">
        <title>Caerostris extrusa draft genome.</title>
        <authorList>
            <person name="Kono N."/>
            <person name="Arakawa K."/>
        </authorList>
    </citation>
    <scope>NUCLEOTIDE SEQUENCE [LARGE SCALE GENOMIC DNA]</scope>
</reference>
<protein>
    <submittedName>
        <fullName evidence="1">Uncharacterized protein</fullName>
    </submittedName>
</protein>
<comment type="caution">
    <text evidence="1">The sequence shown here is derived from an EMBL/GenBank/DDBJ whole genome shotgun (WGS) entry which is preliminary data.</text>
</comment>
<keyword evidence="2" id="KW-1185">Reference proteome</keyword>
<accession>A0AAV4PJP4</accession>
<proteinExistence type="predicted"/>
<dbReference type="AlphaFoldDB" id="A0AAV4PJP4"/>
<evidence type="ECO:0000313" key="2">
    <source>
        <dbReference type="Proteomes" id="UP001054945"/>
    </source>
</evidence>
<dbReference type="EMBL" id="BPLR01004662">
    <property type="protein sequence ID" value="GIX96548.1"/>
    <property type="molecule type" value="Genomic_DNA"/>
</dbReference>
<sequence length="68" mass="7688">MLPKLFLPLAVEMKNKFKKKATLTPFPGRGWREKVILPQSGSSSPRLLSFLPPSIQNVGRVTQARRLE</sequence>
<evidence type="ECO:0000313" key="1">
    <source>
        <dbReference type="EMBL" id="GIX96548.1"/>
    </source>
</evidence>